<keyword evidence="4 7" id="KW-0812">Transmembrane</keyword>
<feature type="transmembrane region" description="Helical" evidence="7">
    <location>
        <begin position="110"/>
        <end position="132"/>
    </location>
</feature>
<protein>
    <submittedName>
        <fullName evidence="9">Carbohydrate ABC transporter permease</fullName>
    </submittedName>
</protein>
<dbReference type="SUPFAM" id="SSF161098">
    <property type="entry name" value="MetI-like"/>
    <property type="match status" value="1"/>
</dbReference>
<dbReference type="PANTHER" id="PTHR32243:SF18">
    <property type="entry name" value="INNER MEMBRANE ABC TRANSPORTER PERMEASE PROTEIN YCJP"/>
    <property type="match status" value="1"/>
</dbReference>
<dbReference type="Proteomes" id="UP001649230">
    <property type="component" value="Chromosome"/>
</dbReference>
<evidence type="ECO:0000256" key="4">
    <source>
        <dbReference type="ARBA" id="ARBA00022692"/>
    </source>
</evidence>
<evidence type="ECO:0000256" key="3">
    <source>
        <dbReference type="ARBA" id="ARBA00022475"/>
    </source>
</evidence>
<sequence>MSKLRFVGERTLTLYVPLCVCTLFILFPIYWTLSTSLKRETDIYTAPFKLLPSPATFSNFAFAWESVGFSTFFKNSIIVASATVVCVLVISLLSGYALSRFSFKGKAAFMILLLCTQFIPAAMLIIPLFLIFKSMSLISSPLSLVITYTTIQLPFNTILMSGFIANVPIQLEEAAMIDGCSRFKSILYVVLPVLMPGIIAVGAFTFIGAWNEFLFALMFISNNAHFTIPVGLSFMQGEYKINYGASAAGSMIALLPTVLLFSYVQKYLVQGMSAGAVKG</sequence>
<evidence type="ECO:0000256" key="2">
    <source>
        <dbReference type="ARBA" id="ARBA00022448"/>
    </source>
</evidence>
<keyword evidence="3" id="KW-1003">Cell membrane</keyword>
<reference evidence="9 10" key="1">
    <citation type="journal article" date="2024" name="Int. J. Syst. Evol. Microbiol.">
        <title>Paenibacillus hexagrammi sp. nov., a novel bacterium isolated from the gut content of Hexagrammos agrammus.</title>
        <authorList>
            <person name="Jung H.K."/>
            <person name="Kim D.G."/>
            <person name="Zin H."/>
            <person name="Park J."/>
            <person name="Jung H."/>
            <person name="Kim Y.O."/>
            <person name="Kong H.J."/>
            <person name="Kim J.W."/>
            <person name="Kim Y.S."/>
        </authorList>
    </citation>
    <scope>NUCLEOTIDE SEQUENCE [LARGE SCALE GENOMIC DNA]</scope>
    <source>
        <strain evidence="9 10">YPD9-1</strain>
    </source>
</reference>
<dbReference type="Gene3D" id="1.10.3720.10">
    <property type="entry name" value="MetI-like"/>
    <property type="match status" value="1"/>
</dbReference>
<dbReference type="InterPro" id="IPR035906">
    <property type="entry name" value="MetI-like_sf"/>
</dbReference>
<evidence type="ECO:0000256" key="6">
    <source>
        <dbReference type="ARBA" id="ARBA00023136"/>
    </source>
</evidence>
<keyword evidence="10" id="KW-1185">Reference proteome</keyword>
<evidence type="ECO:0000313" key="9">
    <source>
        <dbReference type="EMBL" id="UJF32637.1"/>
    </source>
</evidence>
<name>A0ABY3SI51_9BACL</name>
<dbReference type="PROSITE" id="PS50928">
    <property type="entry name" value="ABC_TM1"/>
    <property type="match status" value="1"/>
</dbReference>
<dbReference type="InterPro" id="IPR050901">
    <property type="entry name" value="BP-dep_ABC_trans_perm"/>
</dbReference>
<accession>A0ABY3SI51</accession>
<proteinExistence type="inferred from homology"/>
<dbReference type="EMBL" id="CP090978">
    <property type="protein sequence ID" value="UJF32637.1"/>
    <property type="molecule type" value="Genomic_DNA"/>
</dbReference>
<feature type="transmembrane region" description="Helical" evidence="7">
    <location>
        <begin position="241"/>
        <end position="264"/>
    </location>
</feature>
<dbReference type="PANTHER" id="PTHR32243">
    <property type="entry name" value="MALTOSE TRANSPORT SYSTEM PERMEASE-RELATED"/>
    <property type="match status" value="1"/>
</dbReference>
<feature type="domain" description="ABC transmembrane type-1" evidence="8">
    <location>
        <begin position="73"/>
        <end position="264"/>
    </location>
</feature>
<organism evidence="9 10">
    <name type="scientific">Paenibacillus hexagrammi</name>
    <dbReference type="NCBI Taxonomy" id="2908839"/>
    <lineage>
        <taxon>Bacteria</taxon>
        <taxon>Bacillati</taxon>
        <taxon>Bacillota</taxon>
        <taxon>Bacilli</taxon>
        <taxon>Bacillales</taxon>
        <taxon>Paenibacillaceae</taxon>
        <taxon>Paenibacillus</taxon>
    </lineage>
</organism>
<keyword evidence="5 7" id="KW-1133">Transmembrane helix</keyword>
<keyword evidence="6 7" id="KW-0472">Membrane</keyword>
<comment type="subcellular location">
    <subcellularLocation>
        <location evidence="1 7">Cell membrane</location>
        <topology evidence="1 7">Multi-pass membrane protein</topology>
    </subcellularLocation>
</comment>
<dbReference type="CDD" id="cd06261">
    <property type="entry name" value="TM_PBP2"/>
    <property type="match status" value="1"/>
</dbReference>
<keyword evidence="2 7" id="KW-0813">Transport</keyword>
<comment type="similarity">
    <text evidence="7">Belongs to the binding-protein-dependent transport system permease family.</text>
</comment>
<evidence type="ECO:0000256" key="7">
    <source>
        <dbReference type="RuleBase" id="RU363032"/>
    </source>
</evidence>
<dbReference type="InterPro" id="IPR000515">
    <property type="entry name" value="MetI-like"/>
</dbReference>
<dbReference type="RefSeq" id="WP_235118985.1">
    <property type="nucleotide sequence ID" value="NZ_CP090978.1"/>
</dbReference>
<evidence type="ECO:0000313" key="10">
    <source>
        <dbReference type="Proteomes" id="UP001649230"/>
    </source>
</evidence>
<dbReference type="Pfam" id="PF00528">
    <property type="entry name" value="BPD_transp_1"/>
    <property type="match status" value="1"/>
</dbReference>
<feature type="transmembrane region" description="Helical" evidence="7">
    <location>
        <begin position="12"/>
        <end position="31"/>
    </location>
</feature>
<evidence type="ECO:0000256" key="1">
    <source>
        <dbReference type="ARBA" id="ARBA00004651"/>
    </source>
</evidence>
<evidence type="ECO:0000259" key="8">
    <source>
        <dbReference type="PROSITE" id="PS50928"/>
    </source>
</evidence>
<evidence type="ECO:0000256" key="5">
    <source>
        <dbReference type="ARBA" id="ARBA00022989"/>
    </source>
</evidence>
<feature type="transmembrane region" description="Helical" evidence="7">
    <location>
        <begin position="213"/>
        <end position="234"/>
    </location>
</feature>
<feature type="transmembrane region" description="Helical" evidence="7">
    <location>
        <begin position="144"/>
        <end position="165"/>
    </location>
</feature>
<feature type="transmembrane region" description="Helical" evidence="7">
    <location>
        <begin position="186"/>
        <end position="207"/>
    </location>
</feature>
<gene>
    <name evidence="9" type="ORF">L0M14_23885</name>
</gene>
<feature type="transmembrane region" description="Helical" evidence="7">
    <location>
        <begin position="77"/>
        <end position="98"/>
    </location>
</feature>